<organism evidence="3 4">
    <name type="scientific">Candidatus Kryptonium thompsonii</name>
    <dbReference type="NCBI Taxonomy" id="1633631"/>
    <lineage>
        <taxon>Bacteria</taxon>
        <taxon>Pseudomonadati</taxon>
        <taxon>Candidatus Kryptoniota</taxon>
        <taxon>Candidatus Kryptonium</taxon>
    </lineage>
</organism>
<evidence type="ECO:0000313" key="4">
    <source>
        <dbReference type="Proteomes" id="UP000182011"/>
    </source>
</evidence>
<dbReference type="Gene3D" id="2.60.40.10">
    <property type="entry name" value="Immunoglobulins"/>
    <property type="match status" value="1"/>
</dbReference>
<reference evidence="3 4" key="2">
    <citation type="submission" date="2015-11" db="EMBL/GenBank/DDBJ databases">
        <authorList>
            <person name="Zhang Y."/>
            <person name="Guo Z."/>
        </authorList>
    </citation>
    <scope>NUCLEOTIDE SEQUENCE [LARGE SCALE GENOMIC DNA]</scope>
    <source>
        <strain evidence="3">JGI-4</strain>
    </source>
</reference>
<proteinExistence type="predicted"/>
<dbReference type="EMBL" id="CZVI01000014">
    <property type="protein sequence ID" value="CUS88119.1"/>
    <property type="molecule type" value="Genomic_DNA"/>
</dbReference>
<accession>A0A0P1M0X9</accession>
<dbReference type="InterPro" id="IPR013783">
    <property type="entry name" value="Ig-like_fold"/>
</dbReference>
<keyword evidence="5" id="KW-1185">Reference proteome</keyword>
<evidence type="ECO:0000256" key="1">
    <source>
        <dbReference type="SAM" id="MobiDB-lite"/>
    </source>
</evidence>
<gene>
    <name evidence="3" type="ORF">JGI4_00407</name>
    <name evidence="2" type="ORF">JGI8_01174</name>
</gene>
<name>A0A0P1M0X9_9BACT</name>
<evidence type="ECO:0000313" key="3">
    <source>
        <dbReference type="EMBL" id="CUU01960.1"/>
    </source>
</evidence>
<reference evidence="2 5" key="1">
    <citation type="submission" date="2015-11" db="EMBL/GenBank/DDBJ databases">
        <authorList>
            <person name="Varghese N."/>
        </authorList>
    </citation>
    <scope>NUCLEOTIDE SEQUENCE [LARGE SCALE GENOMIC DNA]</scope>
    <source>
        <strain evidence="2 5">JGI-8</strain>
    </source>
</reference>
<sequence length="1182" mass="132931">MRKILGLILFFSILHLISFDVSIAQKLRGDRTFRKVGIHNGNLVKTVFGNWGVIAQPSNQGPPLAWKYDDNGYAGDVSILVGVELYFPRFDSALGRVVVDTVHSVVICPVDRPGGASGGETGSGGKFWGFEPVPGYANPTLQEPGKGVAMSHLPETWPPFWPDHPDWIDTTTGKPFWNGYFGKGITNADQESYFVMDDNNDEKYNRRYGFRPDSTDSTRMGHGLFVKVRGMQWSNVLAEDGIFWIYDITNEGTTDYRRTVFGFLVGTWVGAGGGSSGNTEWRDDLSFFDAAEDLTYSWDADKYIDKSSNPKWIGSVGYLGYGFLETPGNPFDGIDNDGDSNNPGSPKFKAQDFPPSPLNPDGMNRVLSRFDPGPNPDFPNNKIVLIEVKKVYSQMYGVYQTVYERKVVSLDTLFKNDTDTITVYSLGLPFVIWPGKELVEIPNNGIDDDLDGLIDENFDLHYRQIRKTADGRVIFDKLNPLAYKNYFTGRGLNDPMIDERRDDGIDNDGDWDPYWDDVGADGVPGTGDFGEGDRSPTPGEPHFDATDVNESDQIGLTSFDFFVPAGAINMANDEEMWRRLAPGNWQVPEQYITGYVEGPDFDAGSGYFPLTSKQTERFSLILFMGEDLKDLYFNKRVMQGIYDANYNFPRPPEKPTLRAIAGDRKVILYWDNVAEKSFDRALAEVYKNKGEDVNKAYDFEGYKIYKATDPNFNDARVITDGFGNPVFYKPIAQFDLKDSVFGWFPLDFNGVKFWLGSETGIQHQFIDTDVKNGVTYYYAVVAYDKGDAELKVFPSENSKYIQITSTGKLIFDKNTVSVTPNAPSAGFLPAGTDSIRHIEGPATGNIYLYVLDPFKVKDNHTYRVVFKDSSFNRITTAYSVIDITNQSNPDTVVKWSRIFEGETDLFDGMRLIFDNHWNIKFIDSLSGWNRSGMPKFTFTQFSAGAVRGKLYPADYRIEFYDEVVDTSMAYSPLRIPAQPVKFKVKNLTDDKYIDFIYVNVYNAFTKVRQISIGFYETYQNTSSFTWAVIFQGDSAFTLPGAGNVLTLRTTKPFREGDIYEFEVRANRIDPELAKAQLDKIRVVPNPYVVAERWEPPLPPGISSGRGPQKIDFTHVPAGATIYIFTSRGELVVTLKHDKDISDGTVSWNLKTKENLDAAYGVYFYVVDAPGIGQKTGKFAIIK</sequence>
<evidence type="ECO:0000313" key="2">
    <source>
        <dbReference type="EMBL" id="CUS88119.1"/>
    </source>
</evidence>
<dbReference type="Proteomes" id="UP000182011">
    <property type="component" value="Unassembled WGS sequence"/>
</dbReference>
<dbReference type="STRING" id="1633631.GCA_001442925_00409"/>
<feature type="region of interest" description="Disordered" evidence="1">
    <location>
        <begin position="332"/>
        <end position="374"/>
    </location>
</feature>
<feature type="region of interest" description="Disordered" evidence="1">
    <location>
        <begin position="520"/>
        <end position="542"/>
    </location>
</feature>
<dbReference type="AlphaFoldDB" id="A0A0P1M0X9"/>
<accession>A0A0S4MTS2</accession>
<dbReference type="EMBL" id="FAOP01000002">
    <property type="protein sequence ID" value="CUU01960.1"/>
    <property type="molecule type" value="Genomic_DNA"/>
</dbReference>
<accession>A0A0P1M1I3</accession>
<protein>
    <submittedName>
        <fullName evidence="3">Uncharacterized protein</fullName>
    </submittedName>
</protein>
<dbReference type="RefSeq" id="WP_047133798.1">
    <property type="nucleotide sequence ID" value="NZ_CZVI01000014.1"/>
</dbReference>
<accession>A0A0P1MM28</accession>
<dbReference type="Proteomes" id="UP000182200">
    <property type="component" value="Unassembled WGS sequence"/>
</dbReference>
<evidence type="ECO:0000313" key="5">
    <source>
        <dbReference type="Proteomes" id="UP000182200"/>
    </source>
</evidence>